<name>C1EBT5_MICCC</name>
<feature type="region of interest" description="Disordered" evidence="1">
    <location>
        <begin position="146"/>
        <end position="168"/>
    </location>
</feature>
<evidence type="ECO:0000313" key="3">
    <source>
        <dbReference type="Proteomes" id="UP000002009"/>
    </source>
</evidence>
<dbReference type="InParanoid" id="C1EBT5"/>
<gene>
    <name evidence="2" type="ORF">MICPUN_61183</name>
</gene>
<dbReference type="GeneID" id="8246385"/>
<feature type="compositionally biased region" description="Basic residues" evidence="1">
    <location>
        <begin position="49"/>
        <end position="60"/>
    </location>
</feature>
<feature type="compositionally biased region" description="Basic and acidic residues" evidence="1">
    <location>
        <begin position="20"/>
        <end position="40"/>
    </location>
</feature>
<evidence type="ECO:0000256" key="1">
    <source>
        <dbReference type="SAM" id="MobiDB-lite"/>
    </source>
</evidence>
<dbReference type="KEGG" id="mis:MICPUN_61183"/>
<dbReference type="RefSeq" id="XP_002504211.1">
    <property type="nucleotide sequence ID" value="XM_002504165.1"/>
</dbReference>
<keyword evidence="3" id="KW-1185">Reference proteome</keyword>
<dbReference type="Proteomes" id="UP000002009">
    <property type="component" value="Chromosome 9"/>
</dbReference>
<accession>C1EBT5</accession>
<sequence length="234" mass="25153">MGWPSFGAPRLPVRRARGPRGFEDANPKKADGRRSCERARVARSGPGGRPRHTRHTRRAGRFGESRTPMTKTVTCISLAVLALLASAVAPTLAIGGNPRAHRSSSVLLGNGMHVDMSRTPSPLTTSLVFSGADSLRGSRHVLRQELQGFPDSDAPRGRPESDEGGPARRSALEVAAEGLFDVFGFEVGASASFDPLCEFVNPLLPVEDQLECGQGVDEDEEPAPYEDEYGEYEA</sequence>
<dbReference type="EMBL" id="CP001329">
    <property type="protein sequence ID" value="ACO65469.1"/>
    <property type="molecule type" value="Genomic_DNA"/>
</dbReference>
<feature type="region of interest" description="Disordered" evidence="1">
    <location>
        <begin position="1"/>
        <end position="65"/>
    </location>
</feature>
<organism evidence="2 3">
    <name type="scientific">Micromonas commoda (strain RCC299 / NOUM17 / CCMP2709)</name>
    <name type="common">Picoplanktonic green alga</name>
    <dbReference type="NCBI Taxonomy" id="296587"/>
    <lineage>
        <taxon>Eukaryota</taxon>
        <taxon>Viridiplantae</taxon>
        <taxon>Chlorophyta</taxon>
        <taxon>Mamiellophyceae</taxon>
        <taxon>Mamiellales</taxon>
        <taxon>Mamiellaceae</taxon>
        <taxon>Micromonas</taxon>
    </lineage>
</organism>
<proteinExistence type="predicted"/>
<reference evidence="2 3" key="1">
    <citation type="journal article" date="2009" name="Science">
        <title>Green evolution and dynamic adaptations revealed by genomes of the marine picoeukaryotes Micromonas.</title>
        <authorList>
            <person name="Worden A.Z."/>
            <person name="Lee J.H."/>
            <person name="Mock T."/>
            <person name="Rouze P."/>
            <person name="Simmons M.P."/>
            <person name="Aerts A.L."/>
            <person name="Allen A.E."/>
            <person name="Cuvelier M.L."/>
            <person name="Derelle E."/>
            <person name="Everett M.V."/>
            <person name="Foulon E."/>
            <person name="Grimwood J."/>
            <person name="Gundlach H."/>
            <person name="Henrissat B."/>
            <person name="Napoli C."/>
            <person name="McDonald S.M."/>
            <person name="Parker M.S."/>
            <person name="Rombauts S."/>
            <person name="Salamov A."/>
            <person name="Von Dassow P."/>
            <person name="Badger J.H."/>
            <person name="Coutinho P.M."/>
            <person name="Demir E."/>
            <person name="Dubchak I."/>
            <person name="Gentemann C."/>
            <person name="Eikrem W."/>
            <person name="Gready J.E."/>
            <person name="John U."/>
            <person name="Lanier W."/>
            <person name="Lindquist E.A."/>
            <person name="Lucas S."/>
            <person name="Mayer K.F."/>
            <person name="Moreau H."/>
            <person name="Not F."/>
            <person name="Otillar R."/>
            <person name="Panaud O."/>
            <person name="Pangilinan J."/>
            <person name="Paulsen I."/>
            <person name="Piegu B."/>
            <person name="Poliakov A."/>
            <person name="Robbens S."/>
            <person name="Schmutz J."/>
            <person name="Toulza E."/>
            <person name="Wyss T."/>
            <person name="Zelensky A."/>
            <person name="Zhou K."/>
            <person name="Armbrust E.V."/>
            <person name="Bhattacharya D."/>
            <person name="Goodenough U.W."/>
            <person name="Van de Peer Y."/>
            <person name="Grigoriev I.V."/>
        </authorList>
    </citation>
    <scope>NUCLEOTIDE SEQUENCE [LARGE SCALE GENOMIC DNA]</scope>
    <source>
        <strain evidence="3">RCC299 / NOUM17</strain>
    </source>
</reference>
<feature type="compositionally biased region" description="Acidic residues" evidence="1">
    <location>
        <begin position="216"/>
        <end position="234"/>
    </location>
</feature>
<feature type="region of interest" description="Disordered" evidence="1">
    <location>
        <begin position="210"/>
        <end position="234"/>
    </location>
</feature>
<dbReference type="AlphaFoldDB" id="C1EBT5"/>
<dbReference type="OrthoDB" id="10556834at2759"/>
<evidence type="ECO:0000313" key="2">
    <source>
        <dbReference type="EMBL" id="ACO65469.1"/>
    </source>
</evidence>
<protein>
    <submittedName>
        <fullName evidence="2">Uncharacterized protein</fullName>
    </submittedName>
</protein>